<dbReference type="AlphaFoldDB" id="A0A409XDC2"/>
<dbReference type="Proteomes" id="UP000283269">
    <property type="component" value="Unassembled WGS sequence"/>
</dbReference>
<sequence>MGILCPSEHILSPKPPSEMDEEHTRGQKRKRSSSAHKPTIPPAMPLAKATILDYLSSFGKPTTHSRNQCRRKKREFDKTAALIRKTKPTSALPKGSSGANSLPLGPSKTRSTLPTADPSTAVPVAHPATPTYAPQKNAGAEHDVDTETGGTLPRSTLGTEGVSSSSTPVCIIKEQVMMSSLRNRNKKGFKLSIANPIPQRSSFRPMSPRMAHRMTGLHLVRERQ</sequence>
<gene>
    <name evidence="2" type="ORF">CVT25_009689</name>
</gene>
<reference evidence="2 3" key="1">
    <citation type="journal article" date="2018" name="Evol. Lett.">
        <title>Horizontal gene cluster transfer increased hallucinogenic mushroom diversity.</title>
        <authorList>
            <person name="Reynolds H.T."/>
            <person name="Vijayakumar V."/>
            <person name="Gluck-Thaler E."/>
            <person name="Korotkin H.B."/>
            <person name="Matheny P.B."/>
            <person name="Slot J.C."/>
        </authorList>
    </citation>
    <scope>NUCLEOTIDE SEQUENCE [LARGE SCALE GENOMIC DNA]</scope>
    <source>
        <strain evidence="2 3">2631</strain>
    </source>
</reference>
<feature type="compositionally biased region" description="Polar residues" evidence="1">
    <location>
        <begin position="108"/>
        <end position="118"/>
    </location>
</feature>
<dbReference type="InParanoid" id="A0A409XDC2"/>
<evidence type="ECO:0000313" key="2">
    <source>
        <dbReference type="EMBL" id="PPQ88731.1"/>
    </source>
</evidence>
<proteinExistence type="predicted"/>
<feature type="region of interest" description="Disordered" evidence="1">
    <location>
        <begin position="1"/>
        <end position="164"/>
    </location>
</feature>
<dbReference type="EMBL" id="NHYD01002042">
    <property type="protein sequence ID" value="PPQ88731.1"/>
    <property type="molecule type" value="Genomic_DNA"/>
</dbReference>
<dbReference type="OrthoDB" id="74813at2759"/>
<comment type="caution">
    <text evidence="2">The sequence shown here is derived from an EMBL/GenBank/DDBJ whole genome shotgun (WGS) entry which is preliminary data.</text>
</comment>
<dbReference type="STRING" id="93625.A0A409XDC2"/>
<evidence type="ECO:0000313" key="3">
    <source>
        <dbReference type="Proteomes" id="UP000283269"/>
    </source>
</evidence>
<keyword evidence="3" id="KW-1185">Reference proteome</keyword>
<evidence type="ECO:0000256" key="1">
    <source>
        <dbReference type="SAM" id="MobiDB-lite"/>
    </source>
</evidence>
<protein>
    <submittedName>
        <fullName evidence="2">Uncharacterized protein</fullName>
    </submittedName>
</protein>
<organism evidence="2 3">
    <name type="scientific">Psilocybe cyanescens</name>
    <dbReference type="NCBI Taxonomy" id="93625"/>
    <lineage>
        <taxon>Eukaryota</taxon>
        <taxon>Fungi</taxon>
        <taxon>Dikarya</taxon>
        <taxon>Basidiomycota</taxon>
        <taxon>Agaricomycotina</taxon>
        <taxon>Agaricomycetes</taxon>
        <taxon>Agaricomycetidae</taxon>
        <taxon>Agaricales</taxon>
        <taxon>Agaricineae</taxon>
        <taxon>Strophariaceae</taxon>
        <taxon>Psilocybe</taxon>
    </lineage>
</organism>
<accession>A0A409XDC2</accession>
<feature type="compositionally biased region" description="Polar residues" evidence="1">
    <location>
        <begin position="153"/>
        <end position="164"/>
    </location>
</feature>
<name>A0A409XDC2_PSICY</name>